<dbReference type="AlphaFoldDB" id="A0AAJ1IAU6"/>
<proteinExistence type="predicted"/>
<protein>
    <recommendedName>
        <fullName evidence="4">Tetratricopeptide repeat protein</fullName>
    </recommendedName>
</protein>
<dbReference type="PROSITE" id="PS50005">
    <property type="entry name" value="TPR"/>
    <property type="match status" value="1"/>
</dbReference>
<evidence type="ECO:0000256" key="1">
    <source>
        <dbReference type="PROSITE-ProRule" id="PRU00339"/>
    </source>
</evidence>
<gene>
    <name evidence="2" type="ORF">PQJ61_03865</name>
</gene>
<dbReference type="Pfam" id="PF13181">
    <property type="entry name" value="TPR_8"/>
    <property type="match status" value="1"/>
</dbReference>
<name>A0AAJ1IAU6_9SPIO</name>
<evidence type="ECO:0000313" key="2">
    <source>
        <dbReference type="EMBL" id="MDC7225883.1"/>
    </source>
</evidence>
<feature type="repeat" description="TPR" evidence="1">
    <location>
        <begin position="117"/>
        <end position="150"/>
    </location>
</feature>
<evidence type="ECO:0008006" key="4">
    <source>
        <dbReference type="Google" id="ProtNLM"/>
    </source>
</evidence>
<keyword evidence="1" id="KW-0802">TPR repeat</keyword>
<comment type="caution">
    <text evidence="2">The sequence shown here is derived from an EMBL/GenBank/DDBJ whole genome shotgun (WGS) entry which is preliminary data.</text>
</comment>
<accession>A0AAJ1IAU6</accession>
<sequence length="306" mass="35575">MKTSLLDEAYSCFNKGLFGESAKILDKALSIDFEDDRIICALKCANFWKGKEEKLESISDHFAKGEFLLKEWINFSSFFSGFSESDEKCLNTIRQWCFGNALKAYEKVFYDSGGNDSGILFRIGRCYKSIGDYENALSFLERTFRLQKENPTVIAELADCYALINEVKTAKIFFREAFFIDPQEIEFAFLESMLIERLSGQLKDKGFTGNDAKEWLPVYGVVYGVFNIKRELKPLELGKLKQSIFSYENRLDENGESGPETMPRLLNYYFRLVDHYICVGEERVKIEDILRKIKRLNNEIFMEYIN</sequence>
<dbReference type="SUPFAM" id="SSF48452">
    <property type="entry name" value="TPR-like"/>
    <property type="match status" value="1"/>
</dbReference>
<dbReference type="SMART" id="SM00028">
    <property type="entry name" value="TPR"/>
    <property type="match status" value="2"/>
</dbReference>
<evidence type="ECO:0000313" key="3">
    <source>
        <dbReference type="Proteomes" id="UP001221217"/>
    </source>
</evidence>
<dbReference type="InterPro" id="IPR019734">
    <property type="entry name" value="TPR_rpt"/>
</dbReference>
<reference evidence="2 3" key="1">
    <citation type="submission" date="2022-12" db="EMBL/GenBank/DDBJ databases">
        <title>Metagenome assembled genome from gulf of manar.</title>
        <authorList>
            <person name="Kohli P."/>
            <person name="Pk S."/>
            <person name="Venkata Ramana C."/>
            <person name="Sasikala C."/>
        </authorList>
    </citation>
    <scope>NUCLEOTIDE SEQUENCE [LARGE SCALE GENOMIC DNA]</scope>
    <source>
        <strain evidence="2">JB008</strain>
    </source>
</reference>
<dbReference type="Gene3D" id="1.25.40.10">
    <property type="entry name" value="Tetratricopeptide repeat domain"/>
    <property type="match status" value="1"/>
</dbReference>
<organism evidence="2 3">
    <name type="scientific">Candidatus Thalassospirochaeta sargassi</name>
    <dbReference type="NCBI Taxonomy" id="3119039"/>
    <lineage>
        <taxon>Bacteria</taxon>
        <taxon>Pseudomonadati</taxon>
        <taxon>Spirochaetota</taxon>
        <taxon>Spirochaetia</taxon>
        <taxon>Spirochaetales</taxon>
        <taxon>Spirochaetaceae</taxon>
        <taxon>Candidatus Thalassospirochaeta</taxon>
    </lineage>
</organism>
<dbReference type="EMBL" id="JAQQAL010000010">
    <property type="protein sequence ID" value="MDC7225883.1"/>
    <property type="molecule type" value="Genomic_DNA"/>
</dbReference>
<dbReference type="InterPro" id="IPR011990">
    <property type="entry name" value="TPR-like_helical_dom_sf"/>
</dbReference>
<dbReference type="Proteomes" id="UP001221217">
    <property type="component" value="Unassembled WGS sequence"/>
</dbReference>